<dbReference type="SUPFAM" id="SSF51905">
    <property type="entry name" value="FAD/NAD(P)-binding domain"/>
    <property type="match status" value="1"/>
</dbReference>
<dbReference type="AlphaFoldDB" id="V4RWL7"/>
<dbReference type="Gene3D" id="1.10.10.1100">
    <property type="entry name" value="BFD-like [2Fe-2S]-binding domain"/>
    <property type="match status" value="1"/>
</dbReference>
<dbReference type="InterPro" id="IPR041854">
    <property type="entry name" value="BFD-like_2Fe2S-bd_dom_sf"/>
</dbReference>
<dbReference type="CDD" id="cd19946">
    <property type="entry name" value="GlpA-like_Fer2_BFD-like"/>
    <property type="match status" value="1"/>
</dbReference>
<feature type="domain" description="FAD/NAD(P)-binding" evidence="2">
    <location>
        <begin position="5"/>
        <end position="315"/>
    </location>
</feature>
<comment type="caution">
    <text evidence="4">The sequence shown here is derived from an EMBL/GenBank/DDBJ whole genome shotgun (WGS) entry which is preliminary data.</text>
</comment>
<dbReference type="Pfam" id="PF07992">
    <property type="entry name" value="Pyr_redox_2"/>
    <property type="match status" value="1"/>
</dbReference>
<reference evidence="4 5" key="1">
    <citation type="journal article" date="2014" name="Genome Announc.">
        <title>Draft Genome Sequence of Lutibaculum baratangense Strain AMV1T, Isolated from a Mud Volcano in Andamans, India.</title>
        <authorList>
            <person name="Singh A."/>
            <person name="Sreenivas A."/>
            <person name="Sathyanarayana Reddy G."/>
            <person name="Pinnaka A.K."/>
            <person name="Shivaji S."/>
        </authorList>
    </citation>
    <scope>NUCLEOTIDE SEQUENCE [LARGE SCALE GENOMIC DNA]</scope>
    <source>
        <strain evidence="4 5">AMV1</strain>
    </source>
</reference>
<evidence type="ECO:0000313" key="5">
    <source>
        <dbReference type="Proteomes" id="UP000017819"/>
    </source>
</evidence>
<dbReference type="InterPro" id="IPR017224">
    <property type="entry name" value="Opine_Oxase_asu/HCN_bsu"/>
</dbReference>
<dbReference type="PIRSF" id="PIRSF037495">
    <property type="entry name" value="Opine_OX_OoxA/HcnB"/>
    <property type="match status" value="1"/>
</dbReference>
<dbReference type="PRINTS" id="PR00368">
    <property type="entry name" value="FADPNR"/>
</dbReference>
<accession>V4RWL7</accession>
<dbReference type="Pfam" id="PF17806">
    <property type="entry name" value="SO_alpha_A3"/>
    <property type="match status" value="1"/>
</dbReference>
<protein>
    <submittedName>
        <fullName evidence="4">Opine oxidase subunit A</fullName>
    </submittedName>
</protein>
<dbReference type="GO" id="GO:0016491">
    <property type="term" value="F:oxidoreductase activity"/>
    <property type="evidence" value="ECO:0007669"/>
    <property type="project" value="UniProtKB-KW"/>
</dbReference>
<sequence length="461" mass="48229">MRRVDLAVIGAGPAGMAAAVEARTHGLSVLVVDEQPTPGGQIWRGIEAANAARLQVLGDDYAAGLAAVRAFRDSGADYLPGALAWQIDPEGLIDVSVGGRSRRAAAGAVVVATGAVERPTPLPGWTLPGVMTVGALQILLKTSGLADDEAVLVGSGPLIWLAASQLCEAGRPPRAIVETVPCGRYLGAARHASSLFGASDYVSKGFKMMRRVRAAGVPVYRGASDVRIEGRERVSHVAFRTGRREHRLETACVALHQGVVPNPQVARLMRCAHEWSPAQRCFLPRRDRFMETSVPNFFLAGDGGGIGGAKAAALEGRIAGLRVAEKAGRATGSGYGEIERALKRDLAVRPLLEHLYAPSPEILQPADATVVCRCEEVTAGDIRHAVSLGAPGPNQLKSFLRCGMGPCQGRVCGLPVVEIVAAGRGVAHDAVGYYGIRPPLKPLTLGEIAAAADDGEELAAE</sequence>
<dbReference type="Gene3D" id="3.50.50.60">
    <property type="entry name" value="FAD/NAD(P)-binding domain"/>
    <property type="match status" value="2"/>
</dbReference>
<dbReference type="InterPro" id="IPR041117">
    <property type="entry name" value="SoxA_A3"/>
</dbReference>
<dbReference type="PANTHER" id="PTHR42949:SF3">
    <property type="entry name" value="ANAEROBIC GLYCEROL-3-PHOSPHATE DEHYDROGENASE SUBUNIT B"/>
    <property type="match status" value="1"/>
</dbReference>
<dbReference type="PRINTS" id="PR00469">
    <property type="entry name" value="PNDRDTASEII"/>
</dbReference>
<evidence type="ECO:0000259" key="3">
    <source>
        <dbReference type="Pfam" id="PF17806"/>
    </source>
</evidence>
<dbReference type="STRING" id="631454.N177_0084"/>
<evidence type="ECO:0000259" key="2">
    <source>
        <dbReference type="Pfam" id="PF07992"/>
    </source>
</evidence>
<feature type="domain" description="SoxA A3" evidence="3">
    <location>
        <begin position="371"/>
        <end position="451"/>
    </location>
</feature>
<dbReference type="InterPro" id="IPR023753">
    <property type="entry name" value="FAD/NAD-binding_dom"/>
</dbReference>
<dbReference type="Proteomes" id="UP000017819">
    <property type="component" value="Unassembled WGS sequence"/>
</dbReference>
<organism evidence="4 5">
    <name type="scientific">Lutibaculum baratangense AMV1</name>
    <dbReference type="NCBI Taxonomy" id="631454"/>
    <lineage>
        <taxon>Bacteria</taxon>
        <taxon>Pseudomonadati</taxon>
        <taxon>Pseudomonadota</taxon>
        <taxon>Alphaproteobacteria</taxon>
        <taxon>Hyphomicrobiales</taxon>
        <taxon>Tepidamorphaceae</taxon>
        <taxon>Lutibaculum</taxon>
    </lineage>
</organism>
<dbReference type="OrthoDB" id="9801699at2"/>
<evidence type="ECO:0000256" key="1">
    <source>
        <dbReference type="ARBA" id="ARBA00023002"/>
    </source>
</evidence>
<keyword evidence="1" id="KW-0560">Oxidoreductase</keyword>
<dbReference type="eggNOG" id="COG0446">
    <property type="taxonomic scope" value="Bacteria"/>
</dbReference>
<keyword evidence="5" id="KW-1185">Reference proteome</keyword>
<evidence type="ECO:0000313" key="4">
    <source>
        <dbReference type="EMBL" id="ESR27390.1"/>
    </source>
</evidence>
<dbReference type="PANTHER" id="PTHR42949">
    <property type="entry name" value="ANAEROBIC GLYCEROL-3-PHOSPHATE DEHYDROGENASE SUBUNIT B"/>
    <property type="match status" value="1"/>
</dbReference>
<dbReference type="InterPro" id="IPR051691">
    <property type="entry name" value="Metab_Enz_Cyan_OpOx_G3PDH"/>
</dbReference>
<proteinExistence type="predicted"/>
<dbReference type="EMBL" id="AWXZ01000005">
    <property type="protein sequence ID" value="ESR27390.1"/>
    <property type="molecule type" value="Genomic_DNA"/>
</dbReference>
<name>V4RWL7_9HYPH</name>
<gene>
    <name evidence="4" type="ORF">N177_0084</name>
</gene>
<dbReference type="InterPro" id="IPR036188">
    <property type="entry name" value="FAD/NAD-bd_sf"/>
</dbReference>
<dbReference type="RefSeq" id="WP_023430242.1">
    <property type="nucleotide sequence ID" value="NZ_AWXZ01000005.1"/>
</dbReference>
<dbReference type="PATRIC" id="fig|631454.5.peg.83"/>